<dbReference type="AlphaFoldDB" id="A0A918P624"/>
<dbReference type="RefSeq" id="WP_189535775.1">
    <property type="nucleotide sequence ID" value="NZ_BMYX01000019.1"/>
</dbReference>
<dbReference type="EMBL" id="BMYX01000019">
    <property type="protein sequence ID" value="GGY24219.1"/>
    <property type="molecule type" value="Genomic_DNA"/>
</dbReference>
<keyword evidence="1" id="KW-1133">Transmembrane helix</keyword>
<sequence length="135" mass="14193">MNRILLAAALLAALTAFIHLFAGGADVVAPLLASSLPPMPKLTLYAAWHMASATLILSSAALFIGSLPQHAIRSAYLVLFVSLLWIVFGAVFLIVGLTQPDSGGWLHLPQWTLLLPVGALGLWGGCPACRQRPAA</sequence>
<accession>A0A918P624</accession>
<reference evidence="2" key="2">
    <citation type="submission" date="2020-09" db="EMBL/GenBank/DDBJ databases">
        <authorList>
            <person name="Sun Q."/>
            <person name="Kim S."/>
        </authorList>
    </citation>
    <scope>NUCLEOTIDE SEQUENCE</scope>
    <source>
        <strain evidence="2">KCTC 32182</strain>
    </source>
</reference>
<feature type="transmembrane region" description="Helical" evidence="1">
    <location>
        <begin position="76"/>
        <end position="98"/>
    </location>
</feature>
<feature type="transmembrane region" description="Helical" evidence="1">
    <location>
        <begin position="43"/>
        <end position="64"/>
    </location>
</feature>
<dbReference type="Proteomes" id="UP000645257">
    <property type="component" value="Unassembled WGS sequence"/>
</dbReference>
<feature type="transmembrane region" description="Helical" evidence="1">
    <location>
        <begin position="110"/>
        <end position="129"/>
    </location>
</feature>
<organism evidence="2 3">
    <name type="scientific">Paludibacterium paludis</name>
    <dbReference type="NCBI Taxonomy" id="1225769"/>
    <lineage>
        <taxon>Bacteria</taxon>
        <taxon>Pseudomonadati</taxon>
        <taxon>Pseudomonadota</taxon>
        <taxon>Betaproteobacteria</taxon>
        <taxon>Neisseriales</taxon>
        <taxon>Chromobacteriaceae</taxon>
        <taxon>Paludibacterium</taxon>
    </lineage>
</organism>
<evidence type="ECO:0000313" key="3">
    <source>
        <dbReference type="Proteomes" id="UP000645257"/>
    </source>
</evidence>
<evidence type="ECO:0000313" key="2">
    <source>
        <dbReference type="EMBL" id="GGY24219.1"/>
    </source>
</evidence>
<keyword evidence="3" id="KW-1185">Reference proteome</keyword>
<keyword evidence="1" id="KW-0812">Transmembrane</keyword>
<name>A0A918P624_9NEIS</name>
<keyword evidence="1" id="KW-0472">Membrane</keyword>
<gene>
    <name evidence="2" type="ORF">GCM10011289_29950</name>
</gene>
<reference evidence="2" key="1">
    <citation type="journal article" date="2014" name="Int. J. Syst. Evol. Microbiol.">
        <title>Complete genome sequence of Corynebacterium casei LMG S-19264T (=DSM 44701T), isolated from a smear-ripened cheese.</title>
        <authorList>
            <consortium name="US DOE Joint Genome Institute (JGI-PGF)"/>
            <person name="Walter F."/>
            <person name="Albersmeier A."/>
            <person name="Kalinowski J."/>
            <person name="Ruckert C."/>
        </authorList>
    </citation>
    <scope>NUCLEOTIDE SEQUENCE</scope>
    <source>
        <strain evidence="2">KCTC 32182</strain>
    </source>
</reference>
<comment type="caution">
    <text evidence="2">The sequence shown here is derived from an EMBL/GenBank/DDBJ whole genome shotgun (WGS) entry which is preliminary data.</text>
</comment>
<proteinExistence type="predicted"/>
<evidence type="ECO:0000256" key="1">
    <source>
        <dbReference type="SAM" id="Phobius"/>
    </source>
</evidence>
<protein>
    <submittedName>
        <fullName evidence="2">Uncharacterized protein</fullName>
    </submittedName>
</protein>